<reference evidence="2" key="2">
    <citation type="journal article" date="2020" name="Nat. Commun.">
        <title>Large-scale genome sequencing of mycorrhizal fungi provides insights into the early evolution of symbiotic traits.</title>
        <authorList>
            <person name="Miyauchi S."/>
            <person name="Kiss E."/>
            <person name="Kuo A."/>
            <person name="Drula E."/>
            <person name="Kohler A."/>
            <person name="Sanchez-Garcia M."/>
            <person name="Morin E."/>
            <person name="Andreopoulos B."/>
            <person name="Barry K.W."/>
            <person name="Bonito G."/>
            <person name="Buee M."/>
            <person name="Carver A."/>
            <person name="Chen C."/>
            <person name="Cichocki N."/>
            <person name="Clum A."/>
            <person name="Culley D."/>
            <person name="Crous P.W."/>
            <person name="Fauchery L."/>
            <person name="Girlanda M."/>
            <person name="Hayes R.D."/>
            <person name="Keri Z."/>
            <person name="LaButti K."/>
            <person name="Lipzen A."/>
            <person name="Lombard V."/>
            <person name="Magnuson J."/>
            <person name="Maillard F."/>
            <person name="Murat C."/>
            <person name="Nolan M."/>
            <person name="Ohm R.A."/>
            <person name="Pangilinan J."/>
            <person name="Pereira M.F."/>
            <person name="Perotto S."/>
            <person name="Peter M."/>
            <person name="Pfister S."/>
            <person name="Riley R."/>
            <person name="Sitrit Y."/>
            <person name="Stielow J.B."/>
            <person name="Szollosi G."/>
            <person name="Zifcakova L."/>
            <person name="Stursova M."/>
            <person name="Spatafora J.W."/>
            <person name="Tedersoo L."/>
            <person name="Vaario L.M."/>
            <person name="Yamada A."/>
            <person name="Yan M."/>
            <person name="Wang P."/>
            <person name="Xu J."/>
            <person name="Bruns T."/>
            <person name="Baldrian P."/>
            <person name="Vilgalys R."/>
            <person name="Dunand C."/>
            <person name="Henrissat B."/>
            <person name="Grigoriev I.V."/>
            <person name="Hibbett D."/>
            <person name="Nagy L.G."/>
            <person name="Martin F.M."/>
        </authorList>
    </citation>
    <scope>NUCLEOTIDE SEQUENCE</scope>
    <source>
        <strain evidence="2">BED1</strain>
    </source>
</reference>
<gene>
    <name evidence="2" type="ORF">L210DRAFT_602369</name>
</gene>
<dbReference type="SUPFAM" id="SSF52047">
    <property type="entry name" value="RNI-like"/>
    <property type="match status" value="1"/>
</dbReference>
<evidence type="ECO:0000259" key="1">
    <source>
        <dbReference type="Pfam" id="PF12937"/>
    </source>
</evidence>
<evidence type="ECO:0000313" key="3">
    <source>
        <dbReference type="Proteomes" id="UP001194468"/>
    </source>
</evidence>
<dbReference type="InterPro" id="IPR036047">
    <property type="entry name" value="F-box-like_dom_sf"/>
</dbReference>
<accession>A0AAD4GCE3</accession>
<organism evidence="2 3">
    <name type="scientific">Boletus edulis BED1</name>
    <dbReference type="NCBI Taxonomy" id="1328754"/>
    <lineage>
        <taxon>Eukaryota</taxon>
        <taxon>Fungi</taxon>
        <taxon>Dikarya</taxon>
        <taxon>Basidiomycota</taxon>
        <taxon>Agaricomycotina</taxon>
        <taxon>Agaricomycetes</taxon>
        <taxon>Agaricomycetidae</taxon>
        <taxon>Boletales</taxon>
        <taxon>Boletineae</taxon>
        <taxon>Boletaceae</taxon>
        <taxon>Boletoideae</taxon>
        <taxon>Boletus</taxon>
    </lineage>
</organism>
<evidence type="ECO:0000313" key="2">
    <source>
        <dbReference type="EMBL" id="KAF8437220.1"/>
    </source>
</evidence>
<dbReference type="Gene3D" id="3.80.10.10">
    <property type="entry name" value="Ribonuclease Inhibitor"/>
    <property type="match status" value="1"/>
</dbReference>
<dbReference type="Proteomes" id="UP001194468">
    <property type="component" value="Unassembled WGS sequence"/>
</dbReference>
<protein>
    <recommendedName>
        <fullName evidence="1">F-box domain-containing protein</fullName>
    </recommendedName>
</protein>
<dbReference type="SUPFAM" id="SSF81383">
    <property type="entry name" value="F-box domain"/>
    <property type="match status" value="1"/>
</dbReference>
<dbReference type="InterPro" id="IPR032675">
    <property type="entry name" value="LRR_dom_sf"/>
</dbReference>
<keyword evidence="3" id="KW-1185">Reference proteome</keyword>
<name>A0AAD4GCE3_BOLED</name>
<sequence>MNSLYSASSHRTYDMVMMAAIERMNEGIGVIRQTSASSNLYVQTKPPCSIHCLPTEILEAIFIYCACEYHDTTTGKPIPTAPSWVNVSCVSRRWRTVALNCHILWTYLFITSPRWTEELLARSKQAPLKLCVDTGFHWENWLDSVEQVMDHVERIQQLQLCISKSFENHHIISKLTSPAPCLQILELSVECFSSDWPSLPFGGNTPSLRTLVLSGCPVPWYSFKLSGLKHLILKQIPVEFQQNTAEFLATLSCMQDLTLLHLHNALASATGFLSSTTFHTFQKFNLSHLSRLMISAPLSTIIALLCCVNIPLKAMVVLDCGIEENFSSPAHYALLYPLLAQRFSLSEDWAFNRPTIRSLNITSHWHYADVIFSTSDREPSVVNHWDVSELEWDCNIPLQIILSFSYSMTRRNIERIVSRICCSIPLPDVQRVRACSPPLSATFWMDVLSHLQGLRSLKLSRGYMPQIASILSLAPDNRAEEGGHQNPSRLLAPALEELELYDILFSKAVESYHDVDRLEVADVQSLHDALSTRKDTRVRLTMTGCNGCDPGTRKKEFTSVRCCVVM</sequence>
<dbReference type="Gene3D" id="1.20.1280.50">
    <property type="match status" value="1"/>
</dbReference>
<dbReference type="InterPro" id="IPR001810">
    <property type="entry name" value="F-box_dom"/>
</dbReference>
<comment type="caution">
    <text evidence="2">The sequence shown here is derived from an EMBL/GenBank/DDBJ whole genome shotgun (WGS) entry which is preliminary data.</text>
</comment>
<reference evidence="2" key="1">
    <citation type="submission" date="2019-10" db="EMBL/GenBank/DDBJ databases">
        <authorList>
            <consortium name="DOE Joint Genome Institute"/>
            <person name="Kuo A."/>
            <person name="Miyauchi S."/>
            <person name="Kiss E."/>
            <person name="Drula E."/>
            <person name="Kohler A."/>
            <person name="Sanchez-Garcia M."/>
            <person name="Andreopoulos B."/>
            <person name="Barry K.W."/>
            <person name="Bonito G."/>
            <person name="Buee M."/>
            <person name="Carver A."/>
            <person name="Chen C."/>
            <person name="Cichocki N."/>
            <person name="Clum A."/>
            <person name="Culley D."/>
            <person name="Crous P.W."/>
            <person name="Fauchery L."/>
            <person name="Girlanda M."/>
            <person name="Hayes R."/>
            <person name="Keri Z."/>
            <person name="LaButti K."/>
            <person name="Lipzen A."/>
            <person name="Lombard V."/>
            <person name="Magnuson J."/>
            <person name="Maillard F."/>
            <person name="Morin E."/>
            <person name="Murat C."/>
            <person name="Nolan M."/>
            <person name="Ohm R."/>
            <person name="Pangilinan J."/>
            <person name="Pereira M."/>
            <person name="Perotto S."/>
            <person name="Peter M."/>
            <person name="Riley R."/>
            <person name="Sitrit Y."/>
            <person name="Stielow B."/>
            <person name="Szollosi G."/>
            <person name="Zifcakova L."/>
            <person name="Stursova M."/>
            <person name="Spatafora J.W."/>
            <person name="Tedersoo L."/>
            <person name="Vaario L.-M."/>
            <person name="Yamada A."/>
            <person name="Yan M."/>
            <person name="Wang P."/>
            <person name="Xu J."/>
            <person name="Bruns T."/>
            <person name="Baldrian P."/>
            <person name="Vilgalys R."/>
            <person name="Henrissat B."/>
            <person name="Grigoriev I.V."/>
            <person name="Hibbett D."/>
            <person name="Nagy L.G."/>
            <person name="Martin F.M."/>
        </authorList>
    </citation>
    <scope>NUCLEOTIDE SEQUENCE</scope>
    <source>
        <strain evidence="2">BED1</strain>
    </source>
</reference>
<dbReference type="EMBL" id="WHUW01000019">
    <property type="protein sequence ID" value="KAF8437220.1"/>
    <property type="molecule type" value="Genomic_DNA"/>
</dbReference>
<feature type="domain" description="F-box" evidence="1">
    <location>
        <begin position="51"/>
        <end position="110"/>
    </location>
</feature>
<proteinExistence type="predicted"/>
<dbReference type="AlphaFoldDB" id="A0AAD4GCE3"/>
<dbReference type="Pfam" id="PF12937">
    <property type="entry name" value="F-box-like"/>
    <property type="match status" value="1"/>
</dbReference>